<dbReference type="AlphaFoldDB" id="A0A1I8N4V4"/>
<dbReference type="InterPro" id="IPR050309">
    <property type="entry name" value="Type-B_Carboxylest/Lipase"/>
</dbReference>
<evidence type="ECO:0000256" key="3">
    <source>
        <dbReference type="ARBA" id="ARBA00022801"/>
    </source>
</evidence>
<evidence type="ECO:0000256" key="4">
    <source>
        <dbReference type="ARBA" id="ARBA00023157"/>
    </source>
</evidence>
<dbReference type="PANTHER" id="PTHR11559">
    <property type="entry name" value="CARBOXYLESTERASE"/>
    <property type="match status" value="1"/>
</dbReference>
<evidence type="ECO:0000256" key="6">
    <source>
        <dbReference type="RuleBase" id="RU361235"/>
    </source>
</evidence>
<dbReference type="VEuPathDB" id="VectorBase:MDOA011565"/>
<feature type="chain" id="PRO_5044514280" description="Carboxylic ester hydrolase" evidence="6">
    <location>
        <begin position="26"/>
        <end position="319"/>
    </location>
</feature>
<dbReference type="InterPro" id="IPR029058">
    <property type="entry name" value="AB_hydrolase_fold"/>
</dbReference>
<reference evidence="8" key="1">
    <citation type="submission" date="2020-05" db="UniProtKB">
        <authorList>
            <consortium name="EnsemblMetazoa"/>
        </authorList>
    </citation>
    <scope>IDENTIFICATION</scope>
    <source>
        <strain evidence="8">Aabys</strain>
    </source>
</reference>
<keyword evidence="2" id="KW-0719">Serine esterase</keyword>
<dbReference type="InterPro" id="IPR002018">
    <property type="entry name" value="CarbesteraseB"/>
</dbReference>
<dbReference type="GO" id="GO:0052689">
    <property type="term" value="F:carboxylic ester hydrolase activity"/>
    <property type="evidence" value="ECO:0007669"/>
    <property type="project" value="UniProtKB-KW"/>
</dbReference>
<name>A0A1I8N4V4_MUSDO</name>
<dbReference type="SUPFAM" id="SSF53474">
    <property type="entry name" value="alpha/beta-Hydrolases"/>
    <property type="match status" value="1"/>
</dbReference>
<keyword evidence="4" id="KW-1015">Disulfide bond</keyword>
<accession>A0A1I8N4V4</accession>
<keyword evidence="5" id="KW-0325">Glycoprotein</keyword>
<gene>
    <name evidence="8" type="primary">101887839</name>
</gene>
<proteinExistence type="inferred from homology"/>
<evidence type="ECO:0000256" key="1">
    <source>
        <dbReference type="ARBA" id="ARBA00005964"/>
    </source>
</evidence>
<sequence>MGIGYFKASFYGVLIVALACHAADKTIIMETTLGAIKGVEMETRLGNKFWSFRGIRYAEPPVGELRFQNPQPVRAWKPQIFDATEDGPMCPQITETRRAMLSEDCLRLNVYTRSLNSSEHLRPVIVYLHPGGFYLFSGISLDAGGQNFLDRDIVLVTLNYRLGSLGFLALGNEQAPGNMGLKDQVMALRWVQQYVRRFGGDPSSVTLWGYSAGAMSVGLHMMSPMQQQSDRFGRKTGEIVEVFCATQAGYVEVFERETHAGLCGHCPWHVRVRTESWPKLDACCGEKWLSGEIPYRRSLQSHVKWPYTQGASYHRDNRI</sequence>
<keyword evidence="3 6" id="KW-0378">Hydrolase</keyword>
<protein>
    <recommendedName>
        <fullName evidence="6">Carboxylic ester hydrolase</fullName>
        <ecNumber evidence="6">3.1.1.-</ecNumber>
    </recommendedName>
</protein>
<dbReference type="EC" id="3.1.1.-" evidence="6"/>
<dbReference type="PROSITE" id="PS00122">
    <property type="entry name" value="CARBOXYLESTERASE_B_1"/>
    <property type="match status" value="1"/>
</dbReference>
<dbReference type="Gene3D" id="3.40.50.1820">
    <property type="entry name" value="alpha/beta hydrolase"/>
    <property type="match status" value="1"/>
</dbReference>
<dbReference type="PROSITE" id="PS51257">
    <property type="entry name" value="PROKAR_LIPOPROTEIN"/>
    <property type="match status" value="1"/>
</dbReference>
<evidence type="ECO:0000313" key="8">
    <source>
        <dbReference type="EnsemblMetazoa" id="MDOA011565-PC"/>
    </source>
</evidence>
<keyword evidence="6" id="KW-0732">Signal</keyword>
<evidence type="ECO:0000259" key="7">
    <source>
        <dbReference type="Pfam" id="PF00135"/>
    </source>
</evidence>
<feature type="domain" description="Carboxylesterase type B" evidence="7">
    <location>
        <begin position="28"/>
        <end position="228"/>
    </location>
</feature>
<organism evidence="8">
    <name type="scientific">Musca domestica</name>
    <name type="common">House fly</name>
    <dbReference type="NCBI Taxonomy" id="7370"/>
    <lineage>
        <taxon>Eukaryota</taxon>
        <taxon>Metazoa</taxon>
        <taxon>Ecdysozoa</taxon>
        <taxon>Arthropoda</taxon>
        <taxon>Hexapoda</taxon>
        <taxon>Insecta</taxon>
        <taxon>Pterygota</taxon>
        <taxon>Neoptera</taxon>
        <taxon>Endopterygota</taxon>
        <taxon>Diptera</taxon>
        <taxon>Brachycera</taxon>
        <taxon>Muscomorpha</taxon>
        <taxon>Muscoidea</taxon>
        <taxon>Muscidae</taxon>
        <taxon>Musca</taxon>
    </lineage>
</organism>
<dbReference type="VEuPathDB" id="VectorBase:MDOMA2_015582"/>
<feature type="signal peptide" evidence="6">
    <location>
        <begin position="1"/>
        <end position="25"/>
    </location>
</feature>
<dbReference type="InterPro" id="IPR019826">
    <property type="entry name" value="Carboxylesterase_B_AS"/>
</dbReference>
<dbReference type="Pfam" id="PF00135">
    <property type="entry name" value="COesterase"/>
    <property type="match status" value="1"/>
</dbReference>
<evidence type="ECO:0000256" key="5">
    <source>
        <dbReference type="ARBA" id="ARBA00023180"/>
    </source>
</evidence>
<dbReference type="EnsemblMetazoa" id="MDOA011565-RC">
    <property type="protein sequence ID" value="MDOA011565-PC"/>
    <property type="gene ID" value="MDOA011565"/>
</dbReference>
<evidence type="ECO:0000256" key="2">
    <source>
        <dbReference type="ARBA" id="ARBA00022487"/>
    </source>
</evidence>
<comment type="similarity">
    <text evidence="1 6">Belongs to the type-B carboxylesterase/lipase family.</text>
</comment>